<dbReference type="EMBL" id="CP012672">
    <property type="protein sequence ID" value="AUX30775.1"/>
    <property type="molecule type" value="Genomic_DNA"/>
</dbReference>
<organism evidence="2 3">
    <name type="scientific">Sorangium cellulosum</name>
    <name type="common">Polyangium cellulosum</name>
    <dbReference type="NCBI Taxonomy" id="56"/>
    <lineage>
        <taxon>Bacteria</taxon>
        <taxon>Pseudomonadati</taxon>
        <taxon>Myxococcota</taxon>
        <taxon>Polyangia</taxon>
        <taxon>Polyangiales</taxon>
        <taxon>Polyangiaceae</taxon>
        <taxon>Sorangium</taxon>
    </lineage>
</organism>
<feature type="compositionally biased region" description="Gly residues" evidence="1">
    <location>
        <begin position="259"/>
        <end position="270"/>
    </location>
</feature>
<gene>
    <name evidence="2" type="ORF">SOCE836_028880</name>
</gene>
<dbReference type="RefSeq" id="WP_257792776.1">
    <property type="nucleotide sequence ID" value="NZ_CP012672.1"/>
</dbReference>
<feature type="region of interest" description="Disordered" evidence="1">
    <location>
        <begin position="432"/>
        <end position="459"/>
    </location>
</feature>
<feature type="region of interest" description="Disordered" evidence="1">
    <location>
        <begin position="502"/>
        <end position="539"/>
    </location>
</feature>
<feature type="compositionally biased region" description="Low complexity" evidence="1">
    <location>
        <begin position="219"/>
        <end position="228"/>
    </location>
</feature>
<evidence type="ECO:0008006" key="4">
    <source>
        <dbReference type="Google" id="ProtNLM"/>
    </source>
</evidence>
<evidence type="ECO:0000313" key="2">
    <source>
        <dbReference type="EMBL" id="AUX30775.1"/>
    </source>
</evidence>
<evidence type="ECO:0000313" key="3">
    <source>
        <dbReference type="Proteomes" id="UP000295497"/>
    </source>
</evidence>
<dbReference type="Proteomes" id="UP000295497">
    <property type="component" value="Chromosome"/>
</dbReference>
<feature type="compositionally biased region" description="Gly residues" evidence="1">
    <location>
        <begin position="339"/>
        <end position="358"/>
    </location>
</feature>
<proteinExistence type="predicted"/>
<dbReference type="AlphaFoldDB" id="A0A4P2QLF0"/>
<name>A0A4P2QLF0_SORCE</name>
<feature type="region of interest" description="Disordered" evidence="1">
    <location>
        <begin position="258"/>
        <end position="358"/>
    </location>
</feature>
<evidence type="ECO:0000256" key="1">
    <source>
        <dbReference type="SAM" id="MobiDB-lite"/>
    </source>
</evidence>
<sequence length="539" mass="49822">MRHWRGLMGITAVAFGAAMVPGTGCVFGVDYNDCAEYPGGVCGGGTGGSGGEEPPDPCEADPREDPSVVSEACGVFARAGAEEGGAGTRQRPYGSLQEAIEKAAAEGKRVYACTEGEAAFEESVKVEAGLEVIGSFDCAGWTLEAGRKSALAGPADKVALTLGEGAEGARVEGFAIRAADAKQDGGSSIGVVVADVEAELAEVDVTAGNGKDGARGTTPEEAPVAGASAEAGGASNACVAENAVLGGAAGVTSCEDGETAGGRGGLGGSGETDEGNGQAGEDGGPVPEENPLGDGLGGVGQTDLSDPNGRCRQGNNGRDGTAGPAGVGGTGATLALTGLSGGDGDPGKTGGRGQGGGGGGGAKAGLFCKLGPDTIDGVGASGGGGGAGGCGGKGGGGGQAGGSSVGIVSLGNRLKLTGVTVAVGKGGNGGAGAAGQSGAAGGNGAAGGTASGTAPSKAGCDGGKGGAGGPGGAGGGGRGGYAVGLAYAVTPSEAPAVQFAAGTPGLGGNAGPGGAMENAGAPGSERSCWDFAKRSPCGG</sequence>
<feature type="compositionally biased region" description="Gly residues" evidence="1">
    <location>
        <begin position="504"/>
        <end position="514"/>
    </location>
</feature>
<accession>A0A4P2QLF0</accession>
<feature type="compositionally biased region" description="Gly residues" evidence="1">
    <location>
        <begin position="432"/>
        <end position="450"/>
    </location>
</feature>
<reference evidence="2 3" key="1">
    <citation type="submission" date="2015-09" db="EMBL/GenBank/DDBJ databases">
        <title>Sorangium comparison.</title>
        <authorList>
            <person name="Zaburannyi N."/>
            <person name="Bunk B."/>
            <person name="Overmann J."/>
            <person name="Mueller R."/>
        </authorList>
    </citation>
    <scope>NUCLEOTIDE SEQUENCE [LARGE SCALE GENOMIC DNA]</scope>
    <source>
        <strain evidence="2 3">So ce836</strain>
    </source>
</reference>
<protein>
    <recommendedName>
        <fullName evidence="4">PGRS family protein</fullName>
    </recommendedName>
</protein>
<feature type="region of interest" description="Disordered" evidence="1">
    <location>
        <begin position="207"/>
        <end position="228"/>
    </location>
</feature>
<feature type="region of interest" description="Disordered" evidence="1">
    <location>
        <begin position="46"/>
        <end position="65"/>
    </location>
</feature>